<sequence length="1021" mass="112163">MATAKAKLHTVMVRLGQKCRYETWQLPHLGTGSVGAGHQETALLEFSKEGPMFACKLHLPDGTTIQSNSFRRKKDAEQDAALHALQKMGIPYEPGALQATTAESWEGLHRKVSLAFTDQMVLSYKPLAEHFRAAVQRKGSRFGQVPAIVLTVLDGKITSQCKAIDLLAEKNPAYAAALVCRAAAACPSLRLSDDGLWIGRSDPFSPELVTKLLTDRENRVESVASGNGDEMHNLETTCSQFNRAFRFEAVYIPAYVKEELRTISLTALPDVYYLDTIANALGLQDTGQVFMSRQIGKAPDGSRLFWGARERLPVVKFPDVELLEQFEPSKIYRDICSQDGPMEALRNTGGRISRNERASFLVGHAIDGDAILATVGSTWTSDGRCIYDNFTLSCFHRLMLGRNPWGAYKLSRRSLLVADLPKVYTCRAHWQGASPKSLLADFCHQHRLSEAQYTCNDTQESCNSTAGGHSLEIGHTKGLMSMNNNGISKQGNPGSSKQGPFQCKVRVGSAGNKAPTYFQSDGFFRSRNDAIQSAALNALLSYGRWSGTGCLCSYFQNQDCCKSNGDFLGSNPQDSTVYKSDESSGQSEFLSFRVIAEEDTLGDRPPPGSMVFVSYTVNLIDEGSCCNGDNSSDMLLIHDLESQSDFKFELGVGAVIGQIDACVSQATVGQTLQFCLPVEALGVLFAASSELGENRQGLVLEYTVKLLKFEEAMEERIESSHFAPPLSKQRIEFARTMINALEAKTLVDLGCGSGSLLEALLREPNTLEYMIGIDISRKALIRGAKSLSASLAKQNAAHSIQSITLYEGSISAMDLRLRSPDLATCIEVVEHMDPEPLRKLGKSILGKLVPKVWLVSTPNIEYNPVIRGLEWDPESNSLNKPGPTVFPELTDSKKLMDMETQNLRNHDHRFEWTRAEFREWASLLASQYGYQVRFAGVGGDGEDDDNSPGFATQIAVFAHNGVVFPTFCQEAGVSKCDGSDSVPTATEVEMTDKRLETEQDPVSQLKELWQWTSPAHPAAIL</sequence>
<dbReference type="RefSeq" id="XP_024382968.1">
    <property type="nucleotide sequence ID" value="XM_024527200.2"/>
</dbReference>
<comment type="cofactor">
    <cofactor evidence="1">
        <name>Mg(2+)</name>
        <dbReference type="ChEBI" id="CHEBI:18420"/>
    </cofactor>
</comment>
<evidence type="ECO:0000256" key="5">
    <source>
        <dbReference type="ARBA" id="ARBA00022679"/>
    </source>
</evidence>
<dbReference type="InterPro" id="IPR029063">
    <property type="entry name" value="SAM-dependent_MTases_sf"/>
</dbReference>
<dbReference type="GO" id="GO:0008171">
    <property type="term" value="F:O-methyltransferase activity"/>
    <property type="evidence" value="ECO:0000318"/>
    <property type="project" value="GO_Central"/>
</dbReference>
<dbReference type="SMART" id="SM00358">
    <property type="entry name" value="DSRM"/>
    <property type="match status" value="2"/>
</dbReference>
<keyword evidence="6" id="KW-0949">S-adenosyl-L-methionine</keyword>
<dbReference type="EnsemblPlants" id="Pp3c1_60V3.4">
    <property type="protein sequence ID" value="Pp3c1_60V3.4"/>
    <property type="gene ID" value="Pp3c1_60"/>
</dbReference>
<dbReference type="Gene3D" id="3.10.50.40">
    <property type="match status" value="1"/>
</dbReference>
<dbReference type="GO" id="GO:0005737">
    <property type="term" value="C:cytoplasm"/>
    <property type="evidence" value="ECO:0000318"/>
    <property type="project" value="GO_Central"/>
</dbReference>
<keyword evidence="10" id="KW-0943">RNA-mediated gene silencing</keyword>
<dbReference type="Gene3D" id="3.30.160.20">
    <property type="match status" value="2"/>
</dbReference>
<dbReference type="PANTHER" id="PTHR21404:SF3">
    <property type="entry name" value="SMALL RNA 2'-O-METHYLTRANSFERASE"/>
    <property type="match status" value="1"/>
</dbReference>
<name>A0A7I4C2W9_PHYPA</name>
<dbReference type="InterPro" id="IPR026610">
    <property type="entry name" value="Hen1"/>
</dbReference>
<reference evidence="14 15" key="2">
    <citation type="journal article" date="2018" name="Plant J.">
        <title>The Physcomitrella patens chromosome-scale assembly reveals moss genome structure and evolution.</title>
        <authorList>
            <person name="Lang D."/>
            <person name="Ullrich K.K."/>
            <person name="Murat F."/>
            <person name="Fuchs J."/>
            <person name="Jenkins J."/>
            <person name="Haas F.B."/>
            <person name="Piednoel M."/>
            <person name="Gundlach H."/>
            <person name="Van Bel M."/>
            <person name="Meyberg R."/>
            <person name="Vives C."/>
            <person name="Morata J."/>
            <person name="Symeonidi A."/>
            <person name="Hiss M."/>
            <person name="Muchero W."/>
            <person name="Kamisugi Y."/>
            <person name="Saleh O."/>
            <person name="Blanc G."/>
            <person name="Decker E.L."/>
            <person name="van Gessel N."/>
            <person name="Grimwood J."/>
            <person name="Hayes R.D."/>
            <person name="Graham S.W."/>
            <person name="Gunter L.E."/>
            <person name="McDaniel S.F."/>
            <person name="Hoernstein S.N.W."/>
            <person name="Larsson A."/>
            <person name="Li F.W."/>
            <person name="Perroud P.F."/>
            <person name="Phillips J."/>
            <person name="Ranjan P."/>
            <person name="Rokshar D.S."/>
            <person name="Rothfels C.J."/>
            <person name="Schneider L."/>
            <person name="Shu S."/>
            <person name="Stevenson D.W."/>
            <person name="Thummler F."/>
            <person name="Tillich M."/>
            <person name="Villarreal Aguilar J.C."/>
            <person name="Widiez T."/>
            <person name="Wong G.K."/>
            <person name="Wymore A."/>
            <person name="Zhang Y."/>
            <person name="Zimmer A.D."/>
            <person name="Quatrano R.S."/>
            <person name="Mayer K.F.X."/>
            <person name="Goodstein D."/>
            <person name="Casacuberta J.M."/>
            <person name="Vandepoele K."/>
            <person name="Reski R."/>
            <person name="Cuming A.C."/>
            <person name="Tuskan G.A."/>
            <person name="Maumus F."/>
            <person name="Salse J."/>
            <person name="Schmutz J."/>
            <person name="Rensing S.A."/>
        </authorList>
    </citation>
    <scope>NUCLEOTIDE SEQUENCE [LARGE SCALE GENOMIC DNA]</scope>
    <source>
        <strain evidence="14 15">cv. Gransden 2004</strain>
    </source>
</reference>
<evidence type="ECO:0000256" key="3">
    <source>
        <dbReference type="ARBA" id="ARBA00021330"/>
    </source>
</evidence>
<evidence type="ECO:0000259" key="13">
    <source>
        <dbReference type="SMART" id="SM00358"/>
    </source>
</evidence>
<dbReference type="Pfam" id="PF00035">
    <property type="entry name" value="dsrm"/>
    <property type="match status" value="1"/>
</dbReference>
<dbReference type="PANTHER" id="PTHR21404">
    <property type="entry name" value="HEN1"/>
    <property type="match status" value="1"/>
</dbReference>
<keyword evidence="9" id="KW-0694">RNA-binding</keyword>
<dbReference type="EnsemblPlants" id="Pp3c1_60V3.6">
    <property type="protein sequence ID" value="Pp3c1_60V3.6"/>
    <property type="gene ID" value="Pp3c1_60"/>
</dbReference>
<dbReference type="GO" id="GO:0001510">
    <property type="term" value="P:RNA methylation"/>
    <property type="evidence" value="ECO:0007669"/>
    <property type="project" value="InterPro"/>
</dbReference>
<dbReference type="SUPFAM" id="SSF54768">
    <property type="entry name" value="dsRNA-binding domain-like"/>
    <property type="match status" value="1"/>
</dbReference>
<evidence type="ECO:0000256" key="10">
    <source>
        <dbReference type="ARBA" id="ARBA00023158"/>
    </source>
</evidence>
<dbReference type="Proteomes" id="UP000006727">
    <property type="component" value="Chromosome 1"/>
</dbReference>
<gene>
    <name evidence="14" type="primary">LOC112285869</name>
</gene>
<keyword evidence="7" id="KW-0479">Metal-binding</keyword>
<dbReference type="InterPro" id="IPR046357">
    <property type="entry name" value="PPIase_dom_sf"/>
</dbReference>
<keyword evidence="5" id="KW-0808">Transferase</keyword>
<dbReference type="GeneID" id="112285869"/>
<evidence type="ECO:0000256" key="9">
    <source>
        <dbReference type="ARBA" id="ARBA00022884"/>
    </source>
</evidence>
<dbReference type="InterPro" id="IPR014720">
    <property type="entry name" value="dsRBD_dom"/>
</dbReference>
<evidence type="ECO:0000313" key="14">
    <source>
        <dbReference type="EnsemblPlants" id="Pp3c1_60V3.4"/>
    </source>
</evidence>
<dbReference type="GO" id="GO:0090486">
    <property type="term" value="F:small RNA 2'-O-methyltransferase activity"/>
    <property type="evidence" value="ECO:0007669"/>
    <property type="project" value="UniProtKB-EC"/>
</dbReference>
<evidence type="ECO:0000256" key="8">
    <source>
        <dbReference type="ARBA" id="ARBA00022842"/>
    </source>
</evidence>
<evidence type="ECO:0000256" key="6">
    <source>
        <dbReference type="ARBA" id="ARBA00022691"/>
    </source>
</evidence>
<evidence type="ECO:0000256" key="1">
    <source>
        <dbReference type="ARBA" id="ARBA00001946"/>
    </source>
</evidence>
<feature type="domain" description="DRBM" evidence="13">
    <location>
        <begin position="11"/>
        <end position="89"/>
    </location>
</feature>
<dbReference type="CDD" id="cd02440">
    <property type="entry name" value="AdoMet_MTases"/>
    <property type="match status" value="1"/>
</dbReference>
<protein>
    <recommendedName>
        <fullName evidence="3">Small RNA 2'-O-methyltransferase</fullName>
        <ecNumber evidence="11">2.1.1.386</ecNumber>
    </recommendedName>
</protein>
<dbReference type="RefSeq" id="XP_024382950.1">
    <property type="nucleotide sequence ID" value="XM_024527182.2"/>
</dbReference>
<dbReference type="EMBL" id="ABEU02000001">
    <property type="status" value="NOT_ANNOTATED_CDS"/>
    <property type="molecule type" value="Genomic_DNA"/>
</dbReference>
<dbReference type="OrthoDB" id="2154311at2759"/>
<dbReference type="Gramene" id="Pp3c1_60V3.6">
    <property type="protein sequence ID" value="Pp3c1_60V3.6"/>
    <property type="gene ID" value="Pp3c1_60"/>
</dbReference>
<dbReference type="OMA" id="ELLWEWP"/>
<proteinExistence type="inferred from homology"/>
<dbReference type="FunCoup" id="A0A7I4C2W9">
    <property type="interactions" value="1419"/>
</dbReference>
<dbReference type="GO" id="GO:0003723">
    <property type="term" value="F:RNA binding"/>
    <property type="evidence" value="ECO:0007669"/>
    <property type="project" value="UniProtKB-KW"/>
</dbReference>
<keyword evidence="4" id="KW-0489">Methyltransferase</keyword>
<dbReference type="InterPro" id="IPR013217">
    <property type="entry name" value="Methyltransf_12"/>
</dbReference>
<dbReference type="GO" id="GO:0008173">
    <property type="term" value="F:RNA methyltransferase activity"/>
    <property type="evidence" value="ECO:0000318"/>
    <property type="project" value="GO_Central"/>
</dbReference>
<comment type="catalytic activity">
    <reaction evidence="12">
        <text>small RNA 3'-end nucleotide + S-adenosyl-L-methionine = small RNA 3'-end 2'-O-methylnucleotide + S-adenosyl-L-homocysteine + H(+)</text>
        <dbReference type="Rhea" id="RHEA:37887"/>
        <dbReference type="Rhea" id="RHEA-COMP:10415"/>
        <dbReference type="Rhea" id="RHEA-COMP:10416"/>
        <dbReference type="ChEBI" id="CHEBI:15378"/>
        <dbReference type="ChEBI" id="CHEBI:57856"/>
        <dbReference type="ChEBI" id="CHEBI:59789"/>
        <dbReference type="ChEBI" id="CHEBI:74896"/>
        <dbReference type="ChEBI" id="CHEBI:74898"/>
        <dbReference type="EC" id="2.1.1.386"/>
    </reaction>
</comment>
<keyword evidence="15" id="KW-1185">Reference proteome</keyword>
<dbReference type="GO" id="GO:0030422">
    <property type="term" value="P:siRNA processing"/>
    <property type="evidence" value="ECO:0000318"/>
    <property type="project" value="GO_Central"/>
</dbReference>
<dbReference type="GO" id="GO:0046872">
    <property type="term" value="F:metal ion binding"/>
    <property type="evidence" value="ECO:0007669"/>
    <property type="project" value="UniProtKB-KW"/>
</dbReference>
<dbReference type="Gramene" id="Pp3c1_60V3.5">
    <property type="protein sequence ID" value="Pp3c1_60V3.5"/>
    <property type="gene ID" value="Pp3c1_60"/>
</dbReference>
<dbReference type="GO" id="GO:0003755">
    <property type="term" value="F:peptidyl-prolyl cis-trans isomerase activity"/>
    <property type="evidence" value="ECO:0007669"/>
    <property type="project" value="InterPro"/>
</dbReference>
<dbReference type="KEGG" id="ppp:112285869"/>
<dbReference type="EnsemblPlants" id="Pp3c1_60V3.9">
    <property type="protein sequence ID" value="Pp3c1_60V3.9"/>
    <property type="gene ID" value="Pp3c1_60"/>
</dbReference>
<comment type="similarity">
    <text evidence="2">Belongs to the methyltransferase superfamily. HEN1 family.</text>
</comment>
<evidence type="ECO:0000256" key="7">
    <source>
        <dbReference type="ARBA" id="ARBA00022723"/>
    </source>
</evidence>
<dbReference type="SUPFAM" id="SSF53335">
    <property type="entry name" value="S-adenosyl-L-methionine-dependent methyltransferases"/>
    <property type="match status" value="1"/>
</dbReference>
<dbReference type="RefSeq" id="XP_024382959.1">
    <property type="nucleotide sequence ID" value="XM_024527191.2"/>
</dbReference>
<evidence type="ECO:0000256" key="4">
    <source>
        <dbReference type="ARBA" id="ARBA00022603"/>
    </source>
</evidence>
<feature type="domain" description="DRBM" evidence="13">
    <location>
        <begin position="435"/>
        <end position="543"/>
    </location>
</feature>
<dbReference type="GO" id="GO:0005634">
    <property type="term" value="C:nucleus"/>
    <property type="evidence" value="ECO:0000318"/>
    <property type="project" value="GO_Central"/>
</dbReference>
<dbReference type="Pfam" id="PF08242">
    <property type="entry name" value="Methyltransf_12"/>
    <property type="match status" value="1"/>
</dbReference>
<evidence type="ECO:0000256" key="11">
    <source>
        <dbReference type="ARBA" id="ARBA00035025"/>
    </source>
</evidence>
<dbReference type="GO" id="GO:0034587">
    <property type="term" value="P:piRNA processing"/>
    <property type="evidence" value="ECO:0000318"/>
    <property type="project" value="GO_Central"/>
</dbReference>
<dbReference type="EC" id="2.1.1.386" evidence="11"/>
<accession>A0A7I4C2W9</accession>
<dbReference type="Pfam" id="PF21224">
    <property type="entry name" value="Hen1_LCD"/>
    <property type="match status" value="1"/>
</dbReference>
<keyword evidence="8" id="KW-0460">Magnesium</keyword>
<dbReference type="Gramene" id="Pp3c1_60V3.9">
    <property type="protein sequence ID" value="Pp3c1_60V3.9"/>
    <property type="gene ID" value="Pp3c1_60"/>
</dbReference>
<evidence type="ECO:0000256" key="12">
    <source>
        <dbReference type="ARBA" id="ARBA00048418"/>
    </source>
</evidence>
<reference evidence="14" key="3">
    <citation type="submission" date="2020-12" db="UniProtKB">
        <authorList>
            <consortium name="EnsemblPlants"/>
        </authorList>
    </citation>
    <scope>IDENTIFICATION</scope>
</reference>
<dbReference type="EnsemblPlants" id="Pp3c1_60V3.5">
    <property type="protein sequence ID" value="Pp3c1_60V3.5"/>
    <property type="gene ID" value="Pp3c1_60"/>
</dbReference>
<evidence type="ECO:0000313" key="15">
    <source>
        <dbReference type="Proteomes" id="UP000006727"/>
    </source>
</evidence>
<dbReference type="AlphaFoldDB" id="A0A7I4C2W9"/>
<evidence type="ECO:0000256" key="2">
    <source>
        <dbReference type="ARBA" id="ARBA00009026"/>
    </source>
</evidence>
<dbReference type="SUPFAM" id="SSF54534">
    <property type="entry name" value="FKBP-like"/>
    <property type="match status" value="1"/>
</dbReference>
<dbReference type="InterPro" id="IPR040870">
    <property type="entry name" value="HEN1_dsRBD2"/>
</dbReference>
<dbReference type="Gene3D" id="3.40.50.150">
    <property type="entry name" value="Vaccinia Virus protein VP39"/>
    <property type="match status" value="1"/>
</dbReference>
<dbReference type="Gramene" id="Pp3c1_60V3.4">
    <property type="protein sequence ID" value="Pp3c1_60V3.4"/>
    <property type="gene ID" value="Pp3c1_60"/>
</dbReference>
<dbReference type="InterPro" id="IPR040813">
    <property type="entry name" value="Hen1_Lam_C"/>
</dbReference>
<dbReference type="Pfam" id="PF18441">
    <property type="entry name" value="Hen1_Lam_C"/>
    <property type="match status" value="1"/>
</dbReference>
<reference evidence="14 15" key="1">
    <citation type="journal article" date="2008" name="Science">
        <title>The Physcomitrella genome reveals evolutionary insights into the conquest of land by plants.</title>
        <authorList>
            <person name="Rensing S."/>
            <person name="Lang D."/>
            <person name="Zimmer A."/>
            <person name="Terry A."/>
            <person name="Salamov A."/>
            <person name="Shapiro H."/>
            <person name="Nishiyama T."/>
            <person name="Perroud P.-F."/>
            <person name="Lindquist E."/>
            <person name="Kamisugi Y."/>
            <person name="Tanahashi T."/>
            <person name="Sakakibara K."/>
            <person name="Fujita T."/>
            <person name="Oishi K."/>
            <person name="Shin-I T."/>
            <person name="Kuroki Y."/>
            <person name="Toyoda A."/>
            <person name="Suzuki Y."/>
            <person name="Hashimoto A."/>
            <person name="Yamaguchi K."/>
            <person name="Sugano A."/>
            <person name="Kohara Y."/>
            <person name="Fujiyama A."/>
            <person name="Anterola A."/>
            <person name="Aoki S."/>
            <person name="Ashton N."/>
            <person name="Barbazuk W.B."/>
            <person name="Barker E."/>
            <person name="Bennetzen J."/>
            <person name="Bezanilla M."/>
            <person name="Blankenship R."/>
            <person name="Cho S.H."/>
            <person name="Dutcher S."/>
            <person name="Estelle M."/>
            <person name="Fawcett J.A."/>
            <person name="Gundlach H."/>
            <person name="Hanada K."/>
            <person name="Heyl A."/>
            <person name="Hicks K.A."/>
            <person name="Hugh J."/>
            <person name="Lohr M."/>
            <person name="Mayer K."/>
            <person name="Melkozernov A."/>
            <person name="Murata T."/>
            <person name="Nelson D."/>
            <person name="Pils B."/>
            <person name="Prigge M."/>
            <person name="Reiss B."/>
            <person name="Renner T."/>
            <person name="Rombauts S."/>
            <person name="Rushton P."/>
            <person name="Sanderfoot A."/>
            <person name="Schween G."/>
            <person name="Shiu S.-H."/>
            <person name="Stueber K."/>
            <person name="Theodoulou F.L."/>
            <person name="Tu H."/>
            <person name="Van de Peer Y."/>
            <person name="Verrier P.J."/>
            <person name="Waters E."/>
            <person name="Wood A."/>
            <person name="Yang L."/>
            <person name="Cove D."/>
            <person name="Cuming A."/>
            <person name="Hasebe M."/>
            <person name="Lucas S."/>
            <person name="Mishler D.B."/>
            <person name="Reski R."/>
            <person name="Grigoriev I."/>
            <person name="Quatrano R.S."/>
            <person name="Boore J.L."/>
        </authorList>
    </citation>
    <scope>NUCLEOTIDE SEQUENCE [LARGE SCALE GENOMIC DNA]</scope>
    <source>
        <strain evidence="14 15">cv. Gransden 2004</strain>
    </source>
</reference>
<dbReference type="Pfam" id="PF17842">
    <property type="entry name" value="dsRBD2"/>
    <property type="match status" value="1"/>
</dbReference>
<organism evidence="14 15">
    <name type="scientific">Physcomitrium patens</name>
    <name type="common">Spreading-leaved earth moss</name>
    <name type="synonym">Physcomitrella patens</name>
    <dbReference type="NCBI Taxonomy" id="3218"/>
    <lineage>
        <taxon>Eukaryota</taxon>
        <taxon>Viridiplantae</taxon>
        <taxon>Streptophyta</taxon>
        <taxon>Embryophyta</taxon>
        <taxon>Bryophyta</taxon>
        <taxon>Bryophytina</taxon>
        <taxon>Bryopsida</taxon>
        <taxon>Funariidae</taxon>
        <taxon>Funariales</taxon>
        <taxon>Funariaceae</taxon>
        <taxon>Physcomitrium</taxon>
    </lineage>
</organism>